<accession>A0AA42IFM4</accession>
<dbReference type="GO" id="GO:0042597">
    <property type="term" value="C:periplasmic space"/>
    <property type="evidence" value="ECO:0007669"/>
    <property type="project" value="TreeGrafter"/>
</dbReference>
<evidence type="ECO:0000256" key="3">
    <source>
        <dbReference type="ARBA" id="ARBA00022729"/>
    </source>
</evidence>
<dbReference type="Gene3D" id="3.20.20.190">
    <property type="entry name" value="Phosphatidylinositol (PI) phosphodiesterase"/>
    <property type="match status" value="1"/>
</dbReference>
<dbReference type="Pfam" id="PF03009">
    <property type="entry name" value="GDPD"/>
    <property type="match status" value="1"/>
</dbReference>
<dbReference type="GO" id="GO:0006071">
    <property type="term" value="P:glycerol metabolic process"/>
    <property type="evidence" value="ECO:0007669"/>
    <property type="project" value="UniProtKB-KW"/>
</dbReference>
<dbReference type="CDD" id="cd08602">
    <property type="entry name" value="GDPD_ScGlpQ1_like"/>
    <property type="match status" value="1"/>
</dbReference>
<keyword evidence="4" id="KW-0319">Glycerol metabolism</keyword>
<dbReference type="SUPFAM" id="SSF51695">
    <property type="entry name" value="PLC-like phosphodiesterases"/>
    <property type="match status" value="1"/>
</dbReference>
<dbReference type="GO" id="GO:0006629">
    <property type="term" value="P:lipid metabolic process"/>
    <property type="evidence" value="ECO:0007669"/>
    <property type="project" value="InterPro"/>
</dbReference>
<dbReference type="Proteomes" id="UP001159329">
    <property type="component" value="Unassembled WGS sequence"/>
</dbReference>
<feature type="domain" description="GP-PDE" evidence="7">
    <location>
        <begin position="37"/>
        <end position="372"/>
    </location>
</feature>
<evidence type="ECO:0000313" key="9">
    <source>
        <dbReference type="Proteomes" id="UP001159329"/>
    </source>
</evidence>
<evidence type="ECO:0000256" key="2">
    <source>
        <dbReference type="ARBA" id="ARBA00012247"/>
    </source>
</evidence>
<evidence type="ECO:0000256" key="5">
    <source>
        <dbReference type="ARBA" id="ARBA00022801"/>
    </source>
</evidence>
<dbReference type="PANTHER" id="PTHR43620:SF7">
    <property type="entry name" value="GLYCEROPHOSPHODIESTER PHOSPHODIESTERASE GDPD5-RELATED"/>
    <property type="match status" value="1"/>
</dbReference>
<keyword evidence="3" id="KW-0732">Signal</keyword>
<gene>
    <name evidence="8" type="ORF">N7644_12590</name>
</gene>
<dbReference type="AlphaFoldDB" id="A0AA42IFM4"/>
<reference evidence="8" key="1">
    <citation type="submission" date="2022-09" db="EMBL/GenBank/DDBJ databases">
        <title>Intensive care unit water sources are persistently colonized with multi-drug resistant bacteria and are the site of extensive horizontal gene transfer of antibiotic resistance genes.</title>
        <authorList>
            <person name="Diorio-Toth L."/>
        </authorList>
    </citation>
    <scope>NUCLEOTIDE SEQUENCE</scope>
    <source>
        <strain evidence="8">GD04005</strain>
    </source>
</reference>
<dbReference type="EC" id="3.1.4.46" evidence="2"/>
<comment type="catalytic activity">
    <reaction evidence="6">
        <text>a sn-glycero-3-phosphodiester + H2O = an alcohol + sn-glycerol 3-phosphate + H(+)</text>
        <dbReference type="Rhea" id="RHEA:12969"/>
        <dbReference type="ChEBI" id="CHEBI:15377"/>
        <dbReference type="ChEBI" id="CHEBI:15378"/>
        <dbReference type="ChEBI" id="CHEBI:30879"/>
        <dbReference type="ChEBI" id="CHEBI:57597"/>
        <dbReference type="ChEBI" id="CHEBI:83408"/>
        <dbReference type="EC" id="3.1.4.46"/>
    </reaction>
</comment>
<evidence type="ECO:0000256" key="1">
    <source>
        <dbReference type="ARBA" id="ARBA00007277"/>
    </source>
</evidence>
<name>A0AA42IFM4_9GAMM</name>
<dbReference type="PROSITE" id="PS51704">
    <property type="entry name" value="GP_PDE"/>
    <property type="match status" value="1"/>
</dbReference>
<evidence type="ECO:0000256" key="6">
    <source>
        <dbReference type="ARBA" id="ARBA00047512"/>
    </source>
</evidence>
<dbReference type="InterPro" id="IPR017946">
    <property type="entry name" value="PLC-like_Pdiesterase_TIM-brl"/>
</dbReference>
<comment type="similarity">
    <text evidence="1">Belongs to the glycerophosphoryl diester phosphodiesterase family.</text>
</comment>
<dbReference type="PANTHER" id="PTHR43620">
    <property type="entry name" value="GLYCEROPHOSPHORYL DIESTER PHOSPHODIESTERASE"/>
    <property type="match status" value="1"/>
</dbReference>
<dbReference type="EMBL" id="JAOEEO010000003">
    <property type="protein sequence ID" value="MDH0564516.1"/>
    <property type="molecule type" value="Genomic_DNA"/>
</dbReference>
<dbReference type="InterPro" id="IPR030395">
    <property type="entry name" value="GP_PDE_dom"/>
</dbReference>
<dbReference type="PROSITE" id="PS51257">
    <property type="entry name" value="PROKAR_LIPOPROTEIN"/>
    <property type="match status" value="1"/>
</dbReference>
<comment type="caution">
    <text evidence="8">The sequence shown here is derived from an EMBL/GenBank/DDBJ whole genome shotgun (WGS) entry which is preliminary data.</text>
</comment>
<proteinExistence type="inferred from homology"/>
<keyword evidence="5" id="KW-0378">Hydrolase</keyword>
<organism evidence="8 9">
    <name type="scientific">Acinetobacter courvalinii</name>
    <dbReference type="NCBI Taxonomy" id="280147"/>
    <lineage>
        <taxon>Bacteria</taxon>
        <taxon>Pseudomonadati</taxon>
        <taxon>Pseudomonadota</taxon>
        <taxon>Gammaproteobacteria</taxon>
        <taxon>Moraxellales</taxon>
        <taxon>Moraxellaceae</taxon>
        <taxon>Acinetobacter</taxon>
    </lineage>
</organism>
<evidence type="ECO:0000259" key="7">
    <source>
        <dbReference type="PROSITE" id="PS51704"/>
    </source>
</evidence>
<dbReference type="RefSeq" id="WP_279695959.1">
    <property type="nucleotide sequence ID" value="NZ_JAOEEO010000003.1"/>
</dbReference>
<dbReference type="GO" id="GO:0008889">
    <property type="term" value="F:glycerophosphodiester phosphodiesterase activity"/>
    <property type="evidence" value="ECO:0007669"/>
    <property type="project" value="UniProtKB-EC"/>
</dbReference>
<protein>
    <recommendedName>
        <fullName evidence="2">glycerophosphodiester phosphodiesterase</fullName>
        <ecNumber evidence="2">3.1.4.46</ecNumber>
    </recommendedName>
</protein>
<sequence>MFKKAVLCLCLISLAGCNDDNNDQNNIKQPNNQGPKILVVGHRGASALRPEHTLASYQKAIDDGADFIEPDLVSTQDGVLVARHENEIGGTTNVSTLPQFANRKKTKVIDGVTLQGWFTEDFTLNELQQLKARERIPQYRPDNQKYNDLYPIPTLEQIIELAEAHYKKTGKIIGLYIETKHPTYFQKQNLAMEDSLLKTLSQYQYTRDIAPIYLQSFEVGNLKYLKNQLDLHKSVKHAQLIQLYDAPDTKPADYVAGNNPKTYADLATASGLKEVAKYANGVGPWKVYVFKNDDMTETTSFVKDAHQAGLKVHPYTFRPENNFLPASLKCSADKAKEAERCASGSIKEMQLYFKAGVDGIFTDDPALGRQAVQSYQATAK</sequence>
<evidence type="ECO:0000256" key="4">
    <source>
        <dbReference type="ARBA" id="ARBA00022798"/>
    </source>
</evidence>
<evidence type="ECO:0000313" key="8">
    <source>
        <dbReference type="EMBL" id="MDH0564516.1"/>
    </source>
</evidence>